<keyword evidence="1" id="KW-1133">Transmembrane helix</keyword>
<organism evidence="2 3">
    <name type="scientific">Bacteroides stercoris</name>
    <dbReference type="NCBI Taxonomy" id="46506"/>
    <lineage>
        <taxon>Bacteria</taxon>
        <taxon>Pseudomonadati</taxon>
        <taxon>Bacteroidota</taxon>
        <taxon>Bacteroidia</taxon>
        <taxon>Bacteroidales</taxon>
        <taxon>Bacteroidaceae</taxon>
        <taxon>Bacteroides</taxon>
    </lineage>
</organism>
<feature type="transmembrane region" description="Helical" evidence="1">
    <location>
        <begin position="9"/>
        <end position="29"/>
    </location>
</feature>
<feature type="transmembrane region" description="Helical" evidence="1">
    <location>
        <begin position="41"/>
        <end position="59"/>
    </location>
</feature>
<proteinExistence type="predicted"/>
<accession>A0A3E4UM92</accession>
<protein>
    <submittedName>
        <fullName evidence="2">Uncharacterized protein</fullName>
    </submittedName>
</protein>
<comment type="caution">
    <text evidence="2">The sequence shown here is derived from an EMBL/GenBank/DDBJ whole genome shotgun (WGS) entry which is preliminary data.</text>
</comment>
<gene>
    <name evidence="2" type="ORF">DXC34_12450</name>
</gene>
<reference evidence="2 3" key="1">
    <citation type="submission" date="2018-08" db="EMBL/GenBank/DDBJ databases">
        <title>A genome reference for cultivated species of the human gut microbiota.</title>
        <authorList>
            <person name="Zou Y."/>
            <person name="Xue W."/>
            <person name="Luo G."/>
        </authorList>
    </citation>
    <scope>NUCLEOTIDE SEQUENCE [LARGE SCALE GENOMIC DNA]</scope>
    <source>
        <strain evidence="2 3">TF03-6</strain>
    </source>
</reference>
<dbReference type="AlphaFoldDB" id="A0A3E4UM92"/>
<sequence>MFGNMEKIAAFIIWFIIWGGITIAILYLIEFGFTNPLYIDWKSHLSFFIFPTILGLMGAKGTVND</sequence>
<keyword evidence="1" id="KW-0472">Membrane</keyword>
<evidence type="ECO:0000256" key="1">
    <source>
        <dbReference type="SAM" id="Phobius"/>
    </source>
</evidence>
<name>A0A3E4UM92_BACSE</name>
<keyword evidence="1" id="KW-0812">Transmembrane</keyword>
<evidence type="ECO:0000313" key="2">
    <source>
        <dbReference type="EMBL" id="RGM11522.1"/>
    </source>
</evidence>
<dbReference type="Proteomes" id="UP000261223">
    <property type="component" value="Unassembled WGS sequence"/>
</dbReference>
<evidence type="ECO:0000313" key="3">
    <source>
        <dbReference type="Proteomes" id="UP000261223"/>
    </source>
</evidence>
<dbReference type="EMBL" id="QSSV01000016">
    <property type="protein sequence ID" value="RGM11522.1"/>
    <property type="molecule type" value="Genomic_DNA"/>
</dbReference>